<keyword evidence="2" id="KW-1185">Reference proteome</keyword>
<proteinExistence type="predicted"/>
<gene>
    <name evidence="1" type="ORF">VTK73DRAFT_8280</name>
</gene>
<reference evidence="1 2" key="1">
    <citation type="journal article" date="2024" name="Commun. Biol.">
        <title>Comparative genomic analysis of thermophilic fungi reveals convergent evolutionary adaptations and gene losses.</title>
        <authorList>
            <person name="Steindorff A.S."/>
            <person name="Aguilar-Pontes M.V."/>
            <person name="Robinson A.J."/>
            <person name="Andreopoulos B."/>
            <person name="LaButti K."/>
            <person name="Kuo A."/>
            <person name="Mondo S."/>
            <person name="Riley R."/>
            <person name="Otillar R."/>
            <person name="Haridas S."/>
            <person name="Lipzen A."/>
            <person name="Grimwood J."/>
            <person name="Schmutz J."/>
            <person name="Clum A."/>
            <person name="Reid I.D."/>
            <person name="Moisan M.C."/>
            <person name="Butler G."/>
            <person name="Nguyen T.T.M."/>
            <person name="Dewar K."/>
            <person name="Conant G."/>
            <person name="Drula E."/>
            <person name="Henrissat B."/>
            <person name="Hansel C."/>
            <person name="Singer S."/>
            <person name="Hutchinson M.I."/>
            <person name="de Vries R.P."/>
            <person name="Natvig D.O."/>
            <person name="Powell A.J."/>
            <person name="Tsang A."/>
            <person name="Grigoriev I.V."/>
        </authorList>
    </citation>
    <scope>NUCLEOTIDE SEQUENCE [LARGE SCALE GENOMIC DNA]</scope>
    <source>
        <strain evidence="1 2">ATCC 24622</strain>
    </source>
</reference>
<dbReference type="Proteomes" id="UP001586593">
    <property type="component" value="Unassembled WGS sequence"/>
</dbReference>
<dbReference type="EMBL" id="JAZHXJ010000592">
    <property type="protein sequence ID" value="KAL1856430.1"/>
    <property type="molecule type" value="Genomic_DNA"/>
</dbReference>
<organism evidence="1 2">
    <name type="scientific">Phialemonium thermophilum</name>
    <dbReference type="NCBI Taxonomy" id="223376"/>
    <lineage>
        <taxon>Eukaryota</taxon>
        <taxon>Fungi</taxon>
        <taxon>Dikarya</taxon>
        <taxon>Ascomycota</taxon>
        <taxon>Pezizomycotina</taxon>
        <taxon>Sordariomycetes</taxon>
        <taxon>Sordariomycetidae</taxon>
        <taxon>Cephalothecales</taxon>
        <taxon>Cephalothecaceae</taxon>
        <taxon>Phialemonium</taxon>
    </lineage>
</organism>
<sequence length="87" mass="9834">MRQAINESVLARLPAFFLSSRHFHTVLSLGNITVLVKDVCISQVQHESTTRPENRANYRVHARWHWPCACPGISREGAPRHCDSQAA</sequence>
<accession>A0ABR3W9D4</accession>
<protein>
    <submittedName>
        <fullName evidence="1">Uncharacterized protein</fullName>
    </submittedName>
</protein>
<name>A0ABR3W9D4_9PEZI</name>
<evidence type="ECO:0000313" key="2">
    <source>
        <dbReference type="Proteomes" id="UP001586593"/>
    </source>
</evidence>
<comment type="caution">
    <text evidence="1">The sequence shown here is derived from an EMBL/GenBank/DDBJ whole genome shotgun (WGS) entry which is preliminary data.</text>
</comment>
<evidence type="ECO:0000313" key="1">
    <source>
        <dbReference type="EMBL" id="KAL1856430.1"/>
    </source>
</evidence>